<dbReference type="InterPro" id="IPR020818">
    <property type="entry name" value="Chaperonin_GroES"/>
</dbReference>
<dbReference type="PRINTS" id="PR00297">
    <property type="entry name" value="CHAPERONIN10"/>
</dbReference>
<dbReference type="PANTHER" id="PTHR10772:SF63">
    <property type="entry name" value="20 KDA CHAPERONIN, CHLOROPLASTIC"/>
    <property type="match status" value="1"/>
</dbReference>
<reference evidence="4" key="1">
    <citation type="submission" date="2022-10" db="EMBL/GenBank/DDBJ databases">
        <title>Host association and intracellularity evolved multiple times independently in the Rickettsiales.</title>
        <authorList>
            <person name="Castelli M."/>
            <person name="Nardi T."/>
            <person name="Gammuto L."/>
            <person name="Bellinzona G."/>
            <person name="Sabaneyeva E."/>
            <person name="Potekhin A."/>
            <person name="Serra V."/>
            <person name="Petroni G."/>
            <person name="Sassera D."/>
        </authorList>
    </citation>
    <scope>NUCLEOTIDE SEQUENCE [LARGE SCALE GENOMIC DNA]</scope>
    <source>
        <strain evidence="4">US_Bl 11III1</strain>
    </source>
</reference>
<protein>
    <recommendedName>
        <fullName evidence="3">10 kDa chaperonin</fullName>
    </recommendedName>
</protein>
<proteinExistence type="inferred from homology"/>
<dbReference type="CDD" id="cd00320">
    <property type="entry name" value="cpn10"/>
    <property type="match status" value="1"/>
</dbReference>
<sequence>MKENITPYSGKILIKRITEEKSEGIIIPDNMKEKPTRGEVISVGKAVNKGSNEPSSPIDLKAGDIVIYTKWAGTEIEKDSGLVILSESDILAKISK</sequence>
<keyword evidence="5" id="KW-1185">Reference proteome</keyword>
<dbReference type="PANTHER" id="PTHR10772">
    <property type="entry name" value="10 KDA HEAT SHOCK PROTEIN"/>
    <property type="match status" value="1"/>
</dbReference>
<dbReference type="Gene3D" id="2.30.33.40">
    <property type="entry name" value="GroES chaperonin"/>
    <property type="match status" value="1"/>
</dbReference>
<dbReference type="SMART" id="SM00883">
    <property type="entry name" value="Cpn10"/>
    <property type="match status" value="1"/>
</dbReference>
<dbReference type="EMBL" id="CP110343">
    <property type="protein sequence ID" value="WPX97863.1"/>
    <property type="molecule type" value="Genomic_DNA"/>
</dbReference>
<dbReference type="InterPro" id="IPR037124">
    <property type="entry name" value="Chaperonin_GroES_sf"/>
</dbReference>
<dbReference type="Proteomes" id="UP001325140">
    <property type="component" value="Chromosome"/>
</dbReference>
<evidence type="ECO:0000256" key="1">
    <source>
        <dbReference type="ARBA" id="ARBA00006975"/>
    </source>
</evidence>
<dbReference type="InterPro" id="IPR011032">
    <property type="entry name" value="GroES-like_sf"/>
</dbReference>
<evidence type="ECO:0000256" key="3">
    <source>
        <dbReference type="RuleBase" id="RU000535"/>
    </source>
</evidence>
<accession>A0ABZ0URT5</accession>
<dbReference type="SUPFAM" id="SSF50129">
    <property type="entry name" value="GroES-like"/>
    <property type="match status" value="1"/>
</dbReference>
<evidence type="ECO:0000313" key="5">
    <source>
        <dbReference type="Proteomes" id="UP001325140"/>
    </source>
</evidence>
<comment type="subunit">
    <text evidence="3">Heptamer of 7 subunits arranged in a ring.</text>
</comment>
<name>A0ABZ0URT5_9RICK</name>
<organism evidence="4 5">
    <name type="scientific">Candidatus Fokinia crypta</name>
    <dbReference type="NCBI Taxonomy" id="1920990"/>
    <lineage>
        <taxon>Bacteria</taxon>
        <taxon>Pseudomonadati</taxon>
        <taxon>Pseudomonadota</taxon>
        <taxon>Alphaproteobacteria</taxon>
        <taxon>Rickettsiales</taxon>
        <taxon>Candidatus Midichloriaceae</taxon>
        <taxon>Candidatus Fokinia</taxon>
    </lineage>
</organism>
<comment type="function">
    <text evidence="3">Together with the chaperonin GroEL, plays an essential role in assisting protein folding. The GroEL-GroES system forms a nano-cage that allows encapsulation of the non-native substrate proteins and provides a physical environment optimized to promote and accelerate protein folding. GroES binds to the apical surface of the GroEL ring, thereby capping the opening of the GroEL channel.</text>
</comment>
<keyword evidence="2 3" id="KW-0143">Chaperone</keyword>
<gene>
    <name evidence="4" type="ORF">Fokcrypt_00386</name>
</gene>
<evidence type="ECO:0000256" key="2">
    <source>
        <dbReference type="ARBA" id="ARBA00023186"/>
    </source>
</evidence>
<comment type="similarity">
    <text evidence="1 3">Belongs to the GroES chaperonin family.</text>
</comment>
<evidence type="ECO:0000313" key="4">
    <source>
        <dbReference type="EMBL" id="WPX97863.1"/>
    </source>
</evidence>
<dbReference type="Pfam" id="PF00166">
    <property type="entry name" value="Cpn10"/>
    <property type="match status" value="1"/>
</dbReference>